<keyword evidence="4 7" id="KW-1133">Transmembrane helix</keyword>
<dbReference type="PANTHER" id="PTHR30619:SF1">
    <property type="entry name" value="RECOMBINATION PROTEIN 2"/>
    <property type="match status" value="1"/>
</dbReference>
<accession>A0A9X4LJ91</accession>
<keyword evidence="2" id="KW-1003">Cell membrane</keyword>
<evidence type="ECO:0000256" key="1">
    <source>
        <dbReference type="ARBA" id="ARBA00004651"/>
    </source>
</evidence>
<dbReference type="Pfam" id="PF03772">
    <property type="entry name" value="Competence"/>
    <property type="match status" value="1"/>
</dbReference>
<comment type="subcellular location">
    <subcellularLocation>
        <location evidence="1">Cell membrane</location>
        <topology evidence="1">Multi-pass membrane protein</topology>
    </subcellularLocation>
</comment>
<dbReference type="InterPro" id="IPR036866">
    <property type="entry name" value="RibonucZ/Hydroxyglut_hydro"/>
</dbReference>
<feature type="transmembrane region" description="Helical" evidence="7">
    <location>
        <begin position="103"/>
        <end position="120"/>
    </location>
</feature>
<keyword evidence="3 7" id="KW-0812">Transmembrane</keyword>
<feature type="transmembrane region" description="Helical" evidence="7">
    <location>
        <begin position="471"/>
        <end position="495"/>
    </location>
</feature>
<dbReference type="CDD" id="cd07731">
    <property type="entry name" value="ComA-like_MBL-fold"/>
    <property type="match status" value="1"/>
</dbReference>
<name>A0A9X4LJ91_9BURK</name>
<feature type="transmembrane region" description="Helical" evidence="7">
    <location>
        <begin position="409"/>
        <end position="430"/>
    </location>
</feature>
<dbReference type="Gene3D" id="3.60.15.10">
    <property type="entry name" value="Ribonuclease Z/Hydroxyacylglutathione hydrolase-like"/>
    <property type="match status" value="1"/>
</dbReference>
<dbReference type="InterPro" id="IPR052159">
    <property type="entry name" value="Competence_DNA_uptake"/>
</dbReference>
<dbReference type="SMART" id="SM00849">
    <property type="entry name" value="Lactamase_B"/>
    <property type="match status" value="1"/>
</dbReference>
<proteinExistence type="predicted"/>
<dbReference type="GO" id="GO:0005886">
    <property type="term" value="C:plasma membrane"/>
    <property type="evidence" value="ECO:0007669"/>
    <property type="project" value="UniProtKB-SubCell"/>
</dbReference>
<feature type="transmembrane region" description="Helical" evidence="7">
    <location>
        <begin position="442"/>
        <end position="465"/>
    </location>
</feature>
<feature type="transmembrane region" description="Helical" evidence="7">
    <location>
        <begin position="525"/>
        <end position="543"/>
    </location>
</feature>
<dbReference type="InterPro" id="IPR025405">
    <property type="entry name" value="DUF4131"/>
</dbReference>
<dbReference type="InterPro" id="IPR035681">
    <property type="entry name" value="ComA-like_MBL"/>
</dbReference>
<dbReference type="NCBIfam" id="TIGR00360">
    <property type="entry name" value="ComEC_N-term"/>
    <property type="match status" value="1"/>
</dbReference>
<dbReference type="GO" id="GO:0030420">
    <property type="term" value="P:establishment of competence for transformation"/>
    <property type="evidence" value="ECO:0007669"/>
    <property type="project" value="InterPro"/>
</dbReference>
<dbReference type="InterPro" id="IPR004477">
    <property type="entry name" value="ComEC_N"/>
</dbReference>
<evidence type="ECO:0000256" key="4">
    <source>
        <dbReference type="ARBA" id="ARBA00022989"/>
    </source>
</evidence>
<evidence type="ECO:0000256" key="3">
    <source>
        <dbReference type="ARBA" id="ARBA00022692"/>
    </source>
</evidence>
<dbReference type="Pfam" id="PF00753">
    <property type="entry name" value="Lactamase_B"/>
    <property type="match status" value="1"/>
</dbReference>
<evidence type="ECO:0000256" key="2">
    <source>
        <dbReference type="ARBA" id="ARBA00022475"/>
    </source>
</evidence>
<evidence type="ECO:0000256" key="6">
    <source>
        <dbReference type="SAM" id="MobiDB-lite"/>
    </source>
</evidence>
<dbReference type="SUPFAM" id="SSF56281">
    <property type="entry name" value="Metallo-hydrolase/oxidoreductase"/>
    <property type="match status" value="1"/>
</dbReference>
<feature type="transmembrane region" description="Helical" evidence="7">
    <location>
        <begin position="383"/>
        <end position="403"/>
    </location>
</feature>
<dbReference type="NCBIfam" id="TIGR00361">
    <property type="entry name" value="ComEC_Rec2"/>
    <property type="match status" value="1"/>
</dbReference>
<evidence type="ECO:0000313" key="10">
    <source>
        <dbReference type="Proteomes" id="UP001152766"/>
    </source>
</evidence>
<dbReference type="AlphaFoldDB" id="A0A9X4LJ91"/>
<evidence type="ECO:0000256" key="5">
    <source>
        <dbReference type="ARBA" id="ARBA00023136"/>
    </source>
</evidence>
<organism evidence="9 10">
    <name type="scientific">Pelomonas aquatica</name>
    <dbReference type="NCBI Taxonomy" id="431058"/>
    <lineage>
        <taxon>Bacteria</taxon>
        <taxon>Pseudomonadati</taxon>
        <taxon>Pseudomonadota</taxon>
        <taxon>Betaproteobacteria</taxon>
        <taxon>Burkholderiales</taxon>
        <taxon>Sphaerotilaceae</taxon>
        <taxon>Roseateles</taxon>
    </lineage>
</organism>
<dbReference type="PANTHER" id="PTHR30619">
    <property type="entry name" value="DNA INTERNALIZATION/COMPETENCE PROTEIN COMEC/REC2"/>
    <property type="match status" value="1"/>
</dbReference>
<protein>
    <submittedName>
        <fullName evidence="9">DNA internalization-related competence protein ComEC/Rec2</fullName>
    </submittedName>
</protein>
<keyword evidence="10" id="KW-1185">Reference proteome</keyword>
<dbReference type="InterPro" id="IPR004797">
    <property type="entry name" value="Competence_ComEC/Rec2"/>
</dbReference>
<keyword evidence="5 7" id="KW-0472">Membrane</keyword>
<reference evidence="9" key="1">
    <citation type="submission" date="2019-02" db="EMBL/GenBank/DDBJ databases">
        <title>Draft genome of the type strain Pelomonas aquatica CCUG 52575T.</title>
        <authorList>
            <person name="Gomila M."/>
            <person name="Lalucat J."/>
        </authorList>
    </citation>
    <scope>NUCLEOTIDE SEQUENCE</scope>
    <source>
        <strain evidence="9">CCUG 52575</strain>
    </source>
</reference>
<feature type="domain" description="Metallo-beta-lactamase" evidence="8">
    <location>
        <begin position="578"/>
        <end position="772"/>
    </location>
</feature>
<dbReference type="Proteomes" id="UP001152766">
    <property type="component" value="Unassembled WGS sequence"/>
</dbReference>
<dbReference type="Pfam" id="PF13567">
    <property type="entry name" value="DUF4131"/>
    <property type="match status" value="1"/>
</dbReference>
<feature type="region of interest" description="Disordered" evidence="6">
    <location>
        <begin position="829"/>
        <end position="853"/>
    </location>
</feature>
<evidence type="ECO:0000256" key="7">
    <source>
        <dbReference type="SAM" id="Phobius"/>
    </source>
</evidence>
<dbReference type="EMBL" id="SGUG01000002">
    <property type="protein sequence ID" value="MDG0861098.1"/>
    <property type="molecule type" value="Genomic_DNA"/>
</dbReference>
<comment type="caution">
    <text evidence="9">The sequence shown here is derived from an EMBL/GenBank/DDBJ whole genome shotgun (WGS) entry which is preliminary data.</text>
</comment>
<dbReference type="InterPro" id="IPR001279">
    <property type="entry name" value="Metallo-B-lactamas"/>
</dbReference>
<evidence type="ECO:0000313" key="9">
    <source>
        <dbReference type="EMBL" id="MDG0861098.1"/>
    </source>
</evidence>
<sequence length="853" mass="91026">MASGGSVMPSSASLAWMAEELMGEARWREKKTAACYTPGPDDAGRGGTLAERPWGMRELVAAGLAWLAGLALLHRCERLPTAAEYAALAALLLLLGLLRRRHWLLLSACVAVLAFTQGALRADLRMRPELHPAWEARDLVLSGRVDSLPIAITGQGGVPGWRFEFAVESVGPTGAALPPEVPRRLMLLAYDAPPITAGERWRFTTRLKRAHGLANPGGFDAELWLFELGLRASGTVRPGGSERLQAAPWWEIDAARQRLRTAIRAHVADPGMAGVLAALSLGDQNAITHADWALFRDTAVAHLLSVSGTHVAMFAWLAAAVIGPLWRRSRRLCLRLPAPLAARWIGVAAALGYALFSGWGVPAQRTVWMLAAVAGLRTLGLRWPWPLVLLGAAVVVTAVDPWALMQPGFWLSFGAVGLLMAAGGERAAGWREHLQAALRTQAIATVGLAPLSLICFAQLSVVGLLANLVAIPLISFVITPLALLGGLFAPLWALAALAMQGLMAWLKLLVAWPAAVWWLPAAPLWAQGLALLGAVLVVMRLPWRLRGAGLAMMLPLLWPAVARPPAGEFELLAPDIGQGNAVLVRTAGHALLFDTGPAYSPGADAGERVLLPLLRSLGVQRLDLLMLSHRDGDHVGGAATLMQALPVAELRSSLEPGHALRHAGPPATRCEAGQGWSWDGVRFDVLHPGPAHYAAALRSNDLSCVLRITAASGRRALLAGDLEAGQERLLAQREPDLHADVLLVPHHGSKTSSSAELLAAVRPVTGLVQAGYRSRFGHPAPPVLARYQAAGIAVVASPSCGAWRWQSDAAPLDAVCERDRERRYWRDRGLPVDGLAGPPEPEDRPVVEGLPPF</sequence>
<feature type="transmembrane region" description="Helical" evidence="7">
    <location>
        <begin position="299"/>
        <end position="322"/>
    </location>
</feature>
<feature type="transmembrane region" description="Helical" evidence="7">
    <location>
        <begin position="342"/>
        <end position="362"/>
    </location>
</feature>
<feature type="transmembrane region" description="Helical" evidence="7">
    <location>
        <begin position="79"/>
        <end position="97"/>
    </location>
</feature>
<evidence type="ECO:0000259" key="8">
    <source>
        <dbReference type="SMART" id="SM00849"/>
    </source>
</evidence>
<gene>
    <name evidence="9" type="ORF">EXJ73_01240</name>
</gene>